<dbReference type="AlphaFoldDB" id="A0A7H0HN86"/>
<organism evidence="2 3">
    <name type="scientific">Streptomyces genisteinicus</name>
    <dbReference type="NCBI Taxonomy" id="2768068"/>
    <lineage>
        <taxon>Bacteria</taxon>
        <taxon>Bacillati</taxon>
        <taxon>Actinomycetota</taxon>
        <taxon>Actinomycetes</taxon>
        <taxon>Kitasatosporales</taxon>
        <taxon>Streptomycetaceae</taxon>
        <taxon>Streptomyces</taxon>
    </lineage>
</organism>
<accession>A0A7H0HN86</accession>
<evidence type="ECO:0000256" key="1">
    <source>
        <dbReference type="SAM" id="Phobius"/>
    </source>
</evidence>
<dbReference type="RefSeq" id="WP_187739203.1">
    <property type="nucleotide sequence ID" value="NZ_CP060825.1"/>
</dbReference>
<dbReference type="EMBL" id="CP060825">
    <property type="protein sequence ID" value="QNP62002.1"/>
    <property type="molecule type" value="Genomic_DNA"/>
</dbReference>
<keyword evidence="1" id="KW-0812">Transmembrane</keyword>
<dbReference type="Proteomes" id="UP000516230">
    <property type="component" value="Chromosome"/>
</dbReference>
<reference evidence="2 3" key="1">
    <citation type="submission" date="2020-08" db="EMBL/GenBank/DDBJ databases">
        <title>A novel species.</title>
        <authorList>
            <person name="Gao J."/>
        </authorList>
    </citation>
    <scope>NUCLEOTIDE SEQUENCE [LARGE SCALE GENOMIC DNA]</scope>
    <source>
        <strain evidence="2 3">CRPJ-33</strain>
    </source>
</reference>
<proteinExistence type="predicted"/>
<name>A0A7H0HN86_9ACTN</name>
<feature type="transmembrane region" description="Helical" evidence="1">
    <location>
        <begin position="34"/>
        <end position="58"/>
    </location>
</feature>
<dbReference type="PANTHER" id="PTHR42305:SF1">
    <property type="entry name" value="MEMBRANE PROTEIN RV1733C-RELATED"/>
    <property type="match status" value="1"/>
</dbReference>
<gene>
    <name evidence="2" type="ORF">IAG43_03060</name>
</gene>
<evidence type="ECO:0000313" key="3">
    <source>
        <dbReference type="Proteomes" id="UP000516230"/>
    </source>
</evidence>
<keyword evidence="3" id="KW-1185">Reference proteome</keyword>
<protein>
    <recommendedName>
        <fullName evidence="4">Proline rich protein membrane protein</fullName>
    </recommendedName>
</protein>
<keyword evidence="1" id="KW-0472">Membrane</keyword>
<dbReference type="PANTHER" id="PTHR42305">
    <property type="entry name" value="MEMBRANE PROTEIN RV1733C-RELATED"/>
    <property type="match status" value="1"/>
</dbReference>
<keyword evidence="1" id="KW-1133">Transmembrane helix</keyword>
<evidence type="ECO:0008006" key="4">
    <source>
        <dbReference type="Google" id="ProtNLM"/>
    </source>
</evidence>
<evidence type="ECO:0000313" key="2">
    <source>
        <dbReference type="EMBL" id="QNP62002.1"/>
    </source>
</evidence>
<dbReference type="KEGG" id="sgj:IAG43_03060"/>
<dbReference type="InterPro" id="IPR039708">
    <property type="entry name" value="MT1774/Rv1733c-like"/>
</dbReference>
<feature type="transmembrane region" description="Helical" evidence="1">
    <location>
        <begin position="159"/>
        <end position="180"/>
    </location>
</feature>
<sequence length="207" mass="21987">MHDPVPRAQPPPVRPLPPWLCRWRRNPLRRRSDLVRAWIALAAVTAVLGAVPVAAVAVGRAAHGSLSAAADARAASLHLVTAVVERDAPRHPEPGSDEADLARYPAPVRWTGPDGRVHRGETEVPAGVSAGTTVALWCDDRGRAVRAPMSPEEVRNRSVGWAAVAGVSVAVAGAVVYAVVGRFLDRRRLAEWDAAWAAAAPRWSASA</sequence>